<evidence type="ECO:0000313" key="3">
    <source>
        <dbReference type="Proteomes" id="UP000287033"/>
    </source>
</evidence>
<name>A0A401T7T9_CHIPU</name>
<gene>
    <name evidence="2" type="ORF">chiPu_0017247</name>
</gene>
<reference evidence="2 3" key="1">
    <citation type="journal article" date="2018" name="Nat. Ecol. Evol.">
        <title>Shark genomes provide insights into elasmobranch evolution and the origin of vertebrates.</title>
        <authorList>
            <person name="Hara Y"/>
            <person name="Yamaguchi K"/>
            <person name="Onimaru K"/>
            <person name="Kadota M"/>
            <person name="Koyanagi M"/>
            <person name="Keeley SD"/>
            <person name="Tatsumi K"/>
            <person name="Tanaka K"/>
            <person name="Motone F"/>
            <person name="Kageyama Y"/>
            <person name="Nozu R"/>
            <person name="Adachi N"/>
            <person name="Nishimura O"/>
            <person name="Nakagawa R"/>
            <person name="Tanegashima C"/>
            <person name="Kiyatake I"/>
            <person name="Matsumoto R"/>
            <person name="Murakumo K"/>
            <person name="Nishida K"/>
            <person name="Terakita A"/>
            <person name="Kuratani S"/>
            <person name="Sato K"/>
            <person name="Hyodo S Kuraku.S."/>
        </authorList>
    </citation>
    <scope>NUCLEOTIDE SEQUENCE [LARGE SCALE GENOMIC DNA]</scope>
</reference>
<comment type="caution">
    <text evidence="2">The sequence shown here is derived from an EMBL/GenBank/DDBJ whole genome shotgun (WGS) entry which is preliminary data.</text>
</comment>
<keyword evidence="3" id="KW-1185">Reference proteome</keyword>
<feature type="region of interest" description="Disordered" evidence="1">
    <location>
        <begin position="41"/>
        <end position="97"/>
    </location>
</feature>
<dbReference type="EMBL" id="BEZZ01001243">
    <property type="protein sequence ID" value="GCC38731.1"/>
    <property type="molecule type" value="Genomic_DNA"/>
</dbReference>
<evidence type="ECO:0000256" key="1">
    <source>
        <dbReference type="SAM" id="MobiDB-lite"/>
    </source>
</evidence>
<feature type="compositionally biased region" description="Acidic residues" evidence="1">
    <location>
        <begin position="41"/>
        <end position="91"/>
    </location>
</feature>
<proteinExistence type="predicted"/>
<feature type="region of interest" description="Disordered" evidence="1">
    <location>
        <begin position="1"/>
        <end position="23"/>
    </location>
</feature>
<dbReference type="Proteomes" id="UP000287033">
    <property type="component" value="Unassembled WGS sequence"/>
</dbReference>
<accession>A0A401T7T9</accession>
<dbReference type="AlphaFoldDB" id="A0A401T7T9"/>
<protein>
    <submittedName>
        <fullName evidence="2">Uncharacterized protein</fullName>
    </submittedName>
</protein>
<evidence type="ECO:0000313" key="2">
    <source>
        <dbReference type="EMBL" id="GCC38731.1"/>
    </source>
</evidence>
<organism evidence="2 3">
    <name type="scientific">Chiloscyllium punctatum</name>
    <name type="common">Brownbanded bambooshark</name>
    <name type="synonym">Hemiscyllium punctatum</name>
    <dbReference type="NCBI Taxonomy" id="137246"/>
    <lineage>
        <taxon>Eukaryota</taxon>
        <taxon>Metazoa</taxon>
        <taxon>Chordata</taxon>
        <taxon>Craniata</taxon>
        <taxon>Vertebrata</taxon>
        <taxon>Chondrichthyes</taxon>
        <taxon>Elasmobranchii</taxon>
        <taxon>Galeomorphii</taxon>
        <taxon>Galeoidea</taxon>
        <taxon>Orectolobiformes</taxon>
        <taxon>Hemiscylliidae</taxon>
        <taxon>Chiloscyllium</taxon>
    </lineage>
</organism>
<sequence>MQKHRAEQSAVERMQEDEDASRDWRSQIRIVDISILEMEEEEMEEEMELEMEVEEDVEEEEMEEEEVEMEEEVMEEEEEEMEEEMEMEEVAMEGGGTDYYIETAI</sequence>